<dbReference type="Pfam" id="PF19054">
    <property type="entry name" value="DUF5753"/>
    <property type="match status" value="1"/>
</dbReference>
<dbReference type="RefSeq" id="WP_042449551.1">
    <property type="nucleotide sequence ID" value="NZ_BBPN01000016.1"/>
</dbReference>
<evidence type="ECO:0000313" key="3">
    <source>
        <dbReference type="Proteomes" id="UP000183015"/>
    </source>
</evidence>
<feature type="domain" description="DUF5753" evidence="1">
    <location>
        <begin position="198"/>
        <end position="324"/>
    </location>
</feature>
<reference evidence="3" key="1">
    <citation type="submission" date="2016-10" db="EMBL/GenBank/DDBJ databases">
        <authorList>
            <person name="Varghese N."/>
        </authorList>
    </citation>
    <scope>NUCLEOTIDE SEQUENCE [LARGE SCALE GENOMIC DNA]</scope>
    <source>
        <strain evidence="3">DSM 45096 / BCRC 16803 / CGMCC 4.1857 / CIP 109030 / JCM 12277 / KCTC 19219 / NBRC 100920 / 33214</strain>
    </source>
</reference>
<dbReference type="Proteomes" id="UP000183015">
    <property type="component" value="Unassembled WGS sequence"/>
</dbReference>
<organism evidence="2 3">
    <name type="scientific">Streptacidiphilus jiangxiensis</name>
    <dbReference type="NCBI Taxonomy" id="235985"/>
    <lineage>
        <taxon>Bacteria</taxon>
        <taxon>Bacillati</taxon>
        <taxon>Actinomycetota</taxon>
        <taxon>Actinomycetes</taxon>
        <taxon>Kitasatosporales</taxon>
        <taxon>Streptomycetaceae</taxon>
        <taxon>Streptacidiphilus</taxon>
    </lineage>
</organism>
<keyword evidence="3" id="KW-1185">Reference proteome</keyword>
<accession>A0A1H8BXR6</accession>
<dbReference type="InterPro" id="IPR043917">
    <property type="entry name" value="DUF5753"/>
</dbReference>
<gene>
    <name evidence="2" type="ORF">SAMN05414137_1832</name>
</gene>
<evidence type="ECO:0000313" key="2">
    <source>
        <dbReference type="EMBL" id="SEM86798.1"/>
    </source>
</evidence>
<proteinExistence type="predicted"/>
<protein>
    <recommendedName>
        <fullName evidence="1">DUF5753 domain-containing protein</fullName>
    </recommendedName>
</protein>
<dbReference type="STRING" id="235985.SAMN05414137_1832"/>
<dbReference type="AlphaFoldDB" id="A0A1H8BXR6"/>
<evidence type="ECO:0000259" key="1">
    <source>
        <dbReference type="Pfam" id="PF19054"/>
    </source>
</evidence>
<name>A0A1H8BXR6_STRJI</name>
<sequence>MNAPPAQTQLLDPFDLVLGRHLNHLRETHNRTLDTVSSALTGHWTATPHDLARLEAGQGAGLRDVLDAGHGPVLARACGIGRAAADWSTCLDEHRRDCASGTATPGISFTDTAPGWAHRYQLLEQQAHEIVYAINGDRLPAPLLDDSLRQRLWASTAPTALRQQHPGPRTGRLRAVSGIRCGLCQLYREGLTDTRLGAAQWERHVDQARAAVLADRIRRPGHPTVLFINEMMLLTWTRGTEIHTQQLRHLAELATSPSLRVRVLPNDLGKPIIVDRTELRIDTTVLTVTPAPRAVTYEALTDRRMSALRKLALPVAESMGMLQEAAAGTLERSW</sequence>
<dbReference type="EMBL" id="FOAZ01000083">
    <property type="protein sequence ID" value="SEM86798.1"/>
    <property type="molecule type" value="Genomic_DNA"/>
</dbReference>